<dbReference type="GO" id="GO:0009279">
    <property type="term" value="C:cell outer membrane"/>
    <property type="evidence" value="ECO:0007669"/>
    <property type="project" value="UniProtKB-SubCell"/>
</dbReference>
<evidence type="ECO:0000256" key="1">
    <source>
        <dbReference type="ARBA" id="ARBA00004442"/>
    </source>
</evidence>
<evidence type="ECO:0000256" key="4">
    <source>
        <dbReference type="ARBA" id="ARBA00023136"/>
    </source>
</evidence>
<dbReference type="EMBL" id="FNAO01000004">
    <property type="protein sequence ID" value="SDE32705.1"/>
    <property type="molecule type" value="Genomic_DNA"/>
</dbReference>
<feature type="domain" description="RagB/SusD" evidence="8">
    <location>
        <begin position="311"/>
        <end position="603"/>
    </location>
</feature>
<feature type="region of interest" description="Disordered" evidence="6">
    <location>
        <begin position="584"/>
        <end position="603"/>
    </location>
</feature>
<feature type="chain" id="PRO_5011752576" evidence="7">
    <location>
        <begin position="27"/>
        <end position="603"/>
    </location>
</feature>
<dbReference type="InterPro" id="IPR011990">
    <property type="entry name" value="TPR-like_helical_dom_sf"/>
</dbReference>
<dbReference type="Proteomes" id="UP000199109">
    <property type="component" value="Unassembled WGS sequence"/>
</dbReference>
<dbReference type="SUPFAM" id="SSF48452">
    <property type="entry name" value="TPR-like"/>
    <property type="match status" value="1"/>
</dbReference>
<evidence type="ECO:0000259" key="8">
    <source>
        <dbReference type="Pfam" id="PF07980"/>
    </source>
</evidence>
<feature type="signal peptide" evidence="7">
    <location>
        <begin position="1"/>
        <end position="26"/>
    </location>
</feature>
<dbReference type="AlphaFoldDB" id="A0A1G7C2Q0"/>
<evidence type="ECO:0000313" key="9">
    <source>
        <dbReference type="EMBL" id="SDE32705.1"/>
    </source>
</evidence>
<evidence type="ECO:0000256" key="2">
    <source>
        <dbReference type="ARBA" id="ARBA00006275"/>
    </source>
</evidence>
<protein>
    <submittedName>
        <fullName evidence="9">Starch-binding associating with outer membrane</fullName>
    </submittedName>
</protein>
<keyword evidence="4" id="KW-0472">Membrane</keyword>
<comment type="subcellular location">
    <subcellularLocation>
        <location evidence="1">Cell outer membrane</location>
    </subcellularLocation>
</comment>
<keyword evidence="3 7" id="KW-0732">Signal</keyword>
<gene>
    <name evidence="9" type="ORF">SAMN05421636_104366</name>
</gene>
<keyword evidence="10" id="KW-1185">Reference proteome</keyword>
<name>A0A1G7C2Q0_9FLAO</name>
<dbReference type="PROSITE" id="PS51257">
    <property type="entry name" value="PROKAR_LIPOPROTEIN"/>
    <property type="match status" value="1"/>
</dbReference>
<evidence type="ECO:0000256" key="7">
    <source>
        <dbReference type="SAM" id="SignalP"/>
    </source>
</evidence>
<evidence type="ECO:0000256" key="5">
    <source>
        <dbReference type="ARBA" id="ARBA00023237"/>
    </source>
</evidence>
<dbReference type="OrthoDB" id="5694214at2"/>
<dbReference type="Gene3D" id="1.25.40.390">
    <property type="match status" value="1"/>
</dbReference>
<sequence length="603" mass="68878">MKRLFNKNWVTPACSMLLLLSLSCESETFLENEDKSKLTDATQWQSESNADIFINDVYSEIPRISTLAEQLDYYTDDYNISHYYTASNWRTGISQAPAQSNDSPWGGTYGPTNAYTWESFFVKIRKCNTGIQKLEENKDNFPAEYTNARIDELRFLRAYFYSEFFMQVGGLPILTIPLDRSTMTEEEMLIPRSSFEETFNFMTDELGEIVENNYLQTKYNNGDGDAGRATLGAALALKGWLELFAASPLFNSGSGYLPDASNFVHFASADAGRWATAAATNKKFIDEYGGMYELFDDLPNLWRASNEYNSEVIWDRQIVANIPGMGTNYERRGGPTYVLGQYMTWGNYNPTQELVDEFAMVDGTPITDPASGYDPQNPYANREKRFYDFIVYDGAPYRLDWMPATDTIYTRIDETYENPDKTNQIDLAGSTDVGDSGYYQKKRLNPDAAPGNDASGQNDLFYRYAEVLLNYAEAQNEAVGPDASVYEAINKIRNRSELPDLPSGLSQEGMRNAIYSERRVELSFENKRYWDNKRLMQQEEKMGVPRHNMIIRNTVPSNNSGVWVYSVEPEVKFTPKFEKKQYMSPIPQNVIDQNPNIQQNPGY</sequence>
<dbReference type="Pfam" id="PF07980">
    <property type="entry name" value="SusD_RagB"/>
    <property type="match status" value="1"/>
</dbReference>
<dbReference type="RefSeq" id="WP_091868009.1">
    <property type="nucleotide sequence ID" value="NZ_FNAO01000004.1"/>
</dbReference>
<comment type="similarity">
    <text evidence="2">Belongs to the SusD family.</text>
</comment>
<evidence type="ECO:0000313" key="10">
    <source>
        <dbReference type="Proteomes" id="UP000199109"/>
    </source>
</evidence>
<evidence type="ECO:0000256" key="6">
    <source>
        <dbReference type="SAM" id="MobiDB-lite"/>
    </source>
</evidence>
<keyword evidence="5" id="KW-0998">Cell outer membrane</keyword>
<accession>A0A1G7C2Q0</accession>
<evidence type="ECO:0000256" key="3">
    <source>
        <dbReference type="ARBA" id="ARBA00022729"/>
    </source>
</evidence>
<feature type="compositionally biased region" description="Polar residues" evidence="6">
    <location>
        <begin position="586"/>
        <end position="603"/>
    </location>
</feature>
<proteinExistence type="inferred from homology"/>
<organism evidence="9 10">
    <name type="scientific">Pricia antarctica</name>
    <dbReference type="NCBI Taxonomy" id="641691"/>
    <lineage>
        <taxon>Bacteria</taxon>
        <taxon>Pseudomonadati</taxon>
        <taxon>Bacteroidota</taxon>
        <taxon>Flavobacteriia</taxon>
        <taxon>Flavobacteriales</taxon>
        <taxon>Flavobacteriaceae</taxon>
        <taxon>Pricia</taxon>
    </lineage>
</organism>
<reference evidence="9 10" key="1">
    <citation type="submission" date="2016-10" db="EMBL/GenBank/DDBJ databases">
        <authorList>
            <person name="de Groot N.N."/>
        </authorList>
    </citation>
    <scope>NUCLEOTIDE SEQUENCE [LARGE SCALE GENOMIC DNA]</scope>
    <source>
        <strain evidence="9 10">DSM 23421</strain>
    </source>
</reference>
<dbReference type="InterPro" id="IPR012944">
    <property type="entry name" value="SusD_RagB_dom"/>
</dbReference>
<dbReference type="STRING" id="641691.SAMN05421636_104366"/>